<reference evidence="5 7" key="1">
    <citation type="submission" date="2020-12" db="EMBL/GenBank/DDBJ databases">
        <title>FDA dAtabase for Regulatory Grade micrObial Sequences (FDA-ARGOS): Supporting development and validation of Infectious Disease Dx tests.</title>
        <authorList>
            <person name="Kerrigan L."/>
            <person name="Long C."/>
            <person name="Tallon L."/>
            <person name="Sadzewicz L."/>
            <person name="Zhao X."/>
            <person name="Boylan J."/>
            <person name="Ott S."/>
            <person name="Bowen H."/>
            <person name="Vavikolanu K."/>
            <person name="Mehta A."/>
            <person name="Aluvathingal J."/>
            <person name="Nadendla S."/>
            <person name="Yan Y."/>
            <person name="Sichtig H."/>
        </authorList>
    </citation>
    <scope>NUCLEOTIDE SEQUENCE [LARGE SCALE GENOMIC DNA]</scope>
    <source>
        <strain evidence="5 7">FDAARGOS_1031</strain>
    </source>
</reference>
<evidence type="ECO:0000313" key="5">
    <source>
        <dbReference type="EMBL" id="QQN59808.1"/>
    </source>
</evidence>
<dbReference type="GO" id="GO:0008233">
    <property type="term" value="F:peptidase activity"/>
    <property type="evidence" value="ECO:0007669"/>
    <property type="project" value="UniProtKB-KW"/>
</dbReference>
<dbReference type="Proteomes" id="UP000595426">
    <property type="component" value="Chromosome"/>
</dbReference>
<dbReference type="AlphaFoldDB" id="A0A5E8D3H1"/>
<keyword evidence="1" id="KW-1188">Viral release from host cell</keyword>
<dbReference type="GeneID" id="93134559"/>
<dbReference type="RefSeq" id="WP_034869333.1">
    <property type="nucleotide sequence ID" value="NZ_CBCSDR010000016.1"/>
</dbReference>
<sequence>MNKAPLFITNDQQVRNSYGFYVDTAGIDLKSRFDTNPVCLNNHSNDTKDVLGKWIDIEVKDGKLLMRPAFDTKDPAGEEVVRKVLSGTLKGCSLGIMFDPADLVNEGGKLILKKCVLFEVSIVAVPSNGNAIALFNMNEERLSEADIKSLCLSLQTVNPFENNKTMKILLAHLQLPEGSTEEAILTAIKATESQLTASKTQFTELKTKYDALEAKQNAKLQADYEGLKTAALKDGRIDAAAVPTIEELPLEKRIDLLNTLPKRGTVKEAIESTDGKSTTEKYEKLSWEQLDKGNHLATLKSKHPEYYEQRFEQQYGRKPNKK</sequence>
<dbReference type="Pfam" id="PF04586">
    <property type="entry name" value="Peptidase_S78"/>
    <property type="match status" value="1"/>
</dbReference>
<evidence type="ECO:0000313" key="6">
    <source>
        <dbReference type="EMBL" id="QQN60267.1"/>
    </source>
</evidence>
<dbReference type="OrthoDB" id="1064922at2"/>
<dbReference type="EMBL" id="CP067018">
    <property type="protein sequence ID" value="QQN60267.1"/>
    <property type="molecule type" value="Genomic_DNA"/>
</dbReference>
<accession>A0A5E8D3H1</accession>
<evidence type="ECO:0000313" key="7">
    <source>
        <dbReference type="Proteomes" id="UP000595426"/>
    </source>
</evidence>
<evidence type="ECO:0000256" key="1">
    <source>
        <dbReference type="ARBA" id="ARBA00022612"/>
    </source>
</evidence>
<gene>
    <name evidence="5" type="ORF">I6H88_04275</name>
    <name evidence="6" type="ORF">I6H88_06715</name>
</gene>
<evidence type="ECO:0000256" key="3">
    <source>
        <dbReference type="ARBA" id="ARBA00022801"/>
    </source>
</evidence>
<proteinExistence type="predicted"/>
<keyword evidence="7" id="KW-1185">Reference proteome</keyword>
<dbReference type="KEGG" id="egm:AYC65_16710"/>
<protein>
    <submittedName>
        <fullName evidence="5">HK97 family phage prohead protease</fullName>
    </submittedName>
</protein>
<organism evidence="5 7">
    <name type="scientific">Elizabethkingia bruuniana</name>
    <dbReference type="NCBI Taxonomy" id="1756149"/>
    <lineage>
        <taxon>Bacteria</taxon>
        <taxon>Pseudomonadati</taxon>
        <taxon>Bacteroidota</taxon>
        <taxon>Flavobacteriia</taxon>
        <taxon>Flavobacteriales</taxon>
        <taxon>Weeksellaceae</taxon>
        <taxon>Elizabethkingia</taxon>
    </lineage>
</organism>
<dbReference type="EMBL" id="CP067018">
    <property type="protein sequence ID" value="QQN59808.1"/>
    <property type="molecule type" value="Genomic_DNA"/>
</dbReference>
<dbReference type="KEGG" id="egm:AYC65_14285"/>
<name>A0A5E8D3H1_9FLAO</name>
<feature type="domain" description="Prohead serine protease" evidence="4">
    <location>
        <begin position="39"/>
        <end position="132"/>
    </location>
</feature>
<keyword evidence="2 5" id="KW-0645">Protease</keyword>
<dbReference type="GO" id="GO:0006508">
    <property type="term" value="P:proteolysis"/>
    <property type="evidence" value="ECO:0007669"/>
    <property type="project" value="UniProtKB-KW"/>
</dbReference>
<dbReference type="InterPro" id="IPR054613">
    <property type="entry name" value="Peptidase_S78_dom"/>
</dbReference>
<evidence type="ECO:0000256" key="2">
    <source>
        <dbReference type="ARBA" id="ARBA00022670"/>
    </source>
</evidence>
<keyword evidence="3" id="KW-0378">Hydrolase</keyword>
<evidence type="ECO:0000259" key="4">
    <source>
        <dbReference type="Pfam" id="PF04586"/>
    </source>
</evidence>